<dbReference type="InterPro" id="IPR050177">
    <property type="entry name" value="Lipid_A_modif_metabolic_enz"/>
</dbReference>
<reference evidence="4" key="1">
    <citation type="submission" date="2016-10" db="EMBL/GenBank/DDBJ databases">
        <authorList>
            <person name="Varghese N."/>
            <person name="Submissions S."/>
        </authorList>
    </citation>
    <scope>NUCLEOTIDE SEQUENCE [LARGE SCALE GENOMIC DNA]</scope>
    <source>
        <strain evidence="4">DSM 45079</strain>
    </source>
</reference>
<dbReference type="PANTHER" id="PTHR43245">
    <property type="entry name" value="BIFUNCTIONAL POLYMYXIN RESISTANCE PROTEIN ARNA"/>
    <property type="match status" value="1"/>
</dbReference>
<keyword evidence="1" id="KW-0812">Transmembrane</keyword>
<evidence type="ECO:0000256" key="1">
    <source>
        <dbReference type="SAM" id="Phobius"/>
    </source>
</evidence>
<dbReference type="EMBL" id="LT629791">
    <property type="protein sequence ID" value="SDU55414.1"/>
    <property type="molecule type" value="Genomic_DNA"/>
</dbReference>
<dbReference type="Gene3D" id="3.40.50.720">
    <property type="entry name" value="NAD(P)-binding Rossmann-like Domain"/>
    <property type="match status" value="1"/>
</dbReference>
<dbReference type="InterPro" id="IPR001509">
    <property type="entry name" value="Epimerase_deHydtase"/>
</dbReference>
<feature type="domain" description="NAD-dependent epimerase/dehydratase" evidence="2">
    <location>
        <begin position="31"/>
        <end position="245"/>
    </location>
</feature>
<dbReference type="OrthoDB" id="9795501at2"/>
<gene>
    <name evidence="3" type="ORF">SAMN04488563_2665</name>
</gene>
<feature type="transmembrane region" description="Helical" evidence="1">
    <location>
        <begin position="348"/>
        <end position="370"/>
    </location>
</feature>
<proteinExistence type="predicted"/>
<dbReference type="PANTHER" id="PTHR43245:SF52">
    <property type="entry name" value="NAD-DEPENDENT EPIMERASE_DEHYDRATASE"/>
    <property type="match status" value="1"/>
</dbReference>
<evidence type="ECO:0000259" key="2">
    <source>
        <dbReference type="Pfam" id="PF01370"/>
    </source>
</evidence>
<accession>A0A1H2JFZ2</accession>
<dbReference type="Pfam" id="PF01370">
    <property type="entry name" value="Epimerase"/>
    <property type="match status" value="1"/>
</dbReference>
<keyword evidence="1" id="KW-1133">Transmembrane helix</keyword>
<keyword evidence="4" id="KW-1185">Reference proteome</keyword>
<sequence>MRSTVVVEGDFVGRQSGRVRAGRNGGDGLVIAVTGAASGVGRLLAARLAASDDVAEVVGLDDSRGDVDGVTWRVMDLTDPAIVTRLAGVDAVVHAAVDIGITDDTAVRSHRNVRGTQTILTASAAAGVKHVAVLTSAMVYGAQADNPVPLDEDAPLRAEPDGSVISDLLEIEDLSARAPRSHPGMSVTVVRPAAVVGPGIDTVLTRHFEAPRLLVVRGSEPAWQFCHVDDLASALEYVVLHGVAGPVAVASEGHLDQASVEELSGRSRIELPASFAFGTAQRLHRLGVTPAPASELHYVTRPWVVAGDRLRKAGWQPEHDNAGALRALMEEVGGRHALASRRIGKRDAATAATIGAAGATVAILGTAVVIRKARRRKRS</sequence>
<dbReference type="AlphaFoldDB" id="A0A1H2JFZ2"/>
<dbReference type="InterPro" id="IPR036291">
    <property type="entry name" value="NAD(P)-bd_dom_sf"/>
</dbReference>
<organism evidence="3 4">
    <name type="scientific">Jiangella alkaliphila</name>
    <dbReference type="NCBI Taxonomy" id="419479"/>
    <lineage>
        <taxon>Bacteria</taxon>
        <taxon>Bacillati</taxon>
        <taxon>Actinomycetota</taxon>
        <taxon>Actinomycetes</taxon>
        <taxon>Jiangellales</taxon>
        <taxon>Jiangellaceae</taxon>
        <taxon>Jiangella</taxon>
    </lineage>
</organism>
<keyword evidence="1" id="KW-0472">Membrane</keyword>
<dbReference type="Proteomes" id="UP000182977">
    <property type="component" value="Chromosome I"/>
</dbReference>
<evidence type="ECO:0000313" key="3">
    <source>
        <dbReference type="EMBL" id="SDU55414.1"/>
    </source>
</evidence>
<dbReference type="SUPFAM" id="SSF51735">
    <property type="entry name" value="NAD(P)-binding Rossmann-fold domains"/>
    <property type="match status" value="1"/>
</dbReference>
<evidence type="ECO:0000313" key="4">
    <source>
        <dbReference type="Proteomes" id="UP000182977"/>
    </source>
</evidence>
<name>A0A1H2JFZ2_9ACTN</name>
<dbReference type="STRING" id="419479.SAMN04488563_2665"/>
<protein>
    <submittedName>
        <fullName evidence="3">Nucleoside-diphosphate-sugar epimerase</fullName>
    </submittedName>
</protein>